<dbReference type="Pfam" id="PF13899">
    <property type="entry name" value="Thioredoxin_7"/>
    <property type="match status" value="1"/>
</dbReference>
<dbReference type="InterPro" id="IPR013766">
    <property type="entry name" value="Thioredoxin_domain"/>
</dbReference>
<protein>
    <submittedName>
        <fullName evidence="2">Thioredoxin family protein</fullName>
    </submittedName>
</protein>
<dbReference type="EMBL" id="CP064939">
    <property type="protein sequence ID" value="QPH41238.1"/>
    <property type="molecule type" value="Genomic_DNA"/>
</dbReference>
<dbReference type="Proteomes" id="UP000594759">
    <property type="component" value="Chromosome"/>
</dbReference>
<reference evidence="2 3" key="1">
    <citation type="submission" date="2020-11" db="EMBL/GenBank/DDBJ databases">
        <title>Pedobacter endophytica, an endophytic bacteria isolated form Carex pumila.</title>
        <authorList>
            <person name="Peng Y."/>
            <person name="Jiang L."/>
            <person name="Lee J."/>
        </authorList>
    </citation>
    <scope>NUCLEOTIDE SEQUENCE [LARGE SCALE GENOMIC DNA]</scope>
    <source>
        <strain evidence="2 3">JBR3-12</strain>
    </source>
</reference>
<dbReference type="AlphaFoldDB" id="A0A7S9Q035"/>
<accession>A0A7S9Q035</accession>
<feature type="domain" description="Thioredoxin" evidence="1">
    <location>
        <begin position="23"/>
        <end position="152"/>
    </location>
</feature>
<proteinExistence type="predicted"/>
<dbReference type="Gene3D" id="3.40.30.10">
    <property type="entry name" value="Glutaredoxin"/>
    <property type="match status" value="1"/>
</dbReference>
<name>A0A7S9Q035_9SPHI</name>
<sequence>MKFSVITIIFIFLLNFQKTVFAQSMGVKFESMPSWNAVKEKSKKENKIIFLDAYTTWCIPCREMAVKVLAKKEAGAFFNKNFINVSVQFDKNKKDNKYIKGWYKDVDYLRKTYSINSYPTYLFFNTNGELVHSISANFNVKEFIASAKKALNPQTQYATLKRQFENGKQDTSFLLSLINSAQINRDYVQVMKYSNLYLSKQENLLSPNNIKLITRSTVKTTDIGYPILINNASLVDSVMGQGTAKELIKAIWFEEEVFPLLKKNGTKKIFGVGFYEYQGENNKNVDWKSIDADLKRKYPKYANEILNESKIMYYQWERDWNGYSEAVNDYLKISGINLDLNKLNSYGRTILLFCEEPLYFPVALEWSKKVLETETTEKPWFVNTYSNLLFKVGKKQEAIKAMEKAIKLSGGSNPQYEKELESMKLP</sequence>
<evidence type="ECO:0000259" key="1">
    <source>
        <dbReference type="PROSITE" id="PS51352"/>
    </source>
</evidence>
<evidence type="ECO:0000313" key="2">
    <source>
        <dbReference type="EMBL" id="QPH41238.1"/>
    </source>
</evidence>
<dbReference type="SUPFAM" id="SSF52833">
    <property type="entry name" value="Thioredoxin-like"/>
    <property type="match status" value="1"/>
</dbReference>
<dbReference type="InterPro" id="IPR036249">
    <property type="entry name" value="Thioredoxin-like_sf"/>
</dbReference>
<keyword evidence="3" id="KW-1185">Reference proteome</keyword>
<dbReference type="KEGG" id="pex:IZT61_08280"/>
<gene>
    <name evidence="2" type="ORF">IZT61_08280</name>
</gene>
<evidence type="ECO:0000313" key="3">
    <source>
        <dbReference type="Proteomes" id="UP000594759"/>
    </source>
</evidence>
<dbReference type="RefSeq" id="WP_196100689.1">
    <property type="nucleotide sequence ID" value="NZ_CP064939.1"/>
</dbReference>
<dbReference type="PROSITE" id="PS51352">
    <property type="entry name" value="THIOREDOXIN_2"/>
    <property type="match status" value="1"/>
</dbReference>
<organism evidence="2 3">
    <name type="scientific">Pedobacter endophyticus</name>
    <dbReference type="NCBI Taxonomy" id="2789740"/>
    <lineage>
        <taxon>Bacteria</taxon>
        <taxon>Pseudomonadati</taxon>
        <taxon>Bacteroidota</taxon>
        <taxon>Sphingobacteriia</taxon>
        <taxon>Sphingobacteriales</taxon>
        <taxon>Sphingobacteriaceae</taxon>
        <taxon>Pedobacter</taxon>
    </lineage>
</organism>